<gene>
    <name evidence="1" type="ORF">AO090020000154</name>
</gene>
<dbReference type="HOGENOM" id="CLU_1844688_0_0_1"/>
<evidence type="ECO:0000313" key="2">
    <source>
        <dbReference type="Proteomes" id="UP000006564"/>
    </source>
</evidence>
<dbReference type="PANTHER" id="PTHR37285">
    <property type="entry name" value="SPORE WALL MATURATION PROTEIN DIT1"/>
    <property type="match status" value="1"/>
</dbReference>
<dbReference type="Proteomes" id="UP000006564">
    <property type="component" value="Chromosome 6"/>
</dbReference>
<protein>
    <submittedName>
        <fullName evidence="1">DNA, SC020</fullName>
    </submittedName>
</protein>
<dbReference type="RefSeq" id="XP_023092720.1">
    <property type="nucleotide sequence ID" value="XM_023238135.1"/>
</dbReference>
<organism evidence="1 2">
    <name type="scientific">Aspergillus oryzae (strain ATCC 42149 / RIB 40)</name>
    <name type="common">Yellow koji mold</name>
    <dbReference type="NCBI Taxonomy" id="510516"/>
    <lineage>
        <taxon>Eukaryota</taxon>
        <taxon>Fungi</taxon>
        <taxon>Dikarya</taxon>
        <taxon>Ascomycota</taxon>
        <taxon>Pezizomycotina</taxon>
        <taxon>Eurotiomycetes</taxon>
        <taxon>Eurotiomycetidae</taxon>
        <taxon>Eurotiales</taxon>
        <taxon>Aspergillaceae</taxon>
        <taxon>Aspergillus</taxon>
        <taxon>Aspergillus subgen. Circumdati</taxon>
    </lineage>
</organism>
<dbReference type="EMBL" id="AP007167">
    <property type="protein sequence ID" value="BAE63381.1"/>
    <property type="molecule type" value="Genomic_DNA"/>
</dbReference>
<dbReference type="EMBL" id="BA000054">
    <property type="protein sequence ID" value="BAE63381.1"/>
    <property type="molecule type" value="Genomic_DNA"/>
</dbReference>
<keyword evidence="2" id="KW-1185">Reference proteome</keyword>
<evidence type="ECO:0000313" key="1">
    <source>
        <dbReference type="EMBL" id="BAE63381.1"/>
    </source>
</evidence>
<dbReference type="AlphaFoldDB" id="Q2U4Y4"/>
<name>Q2U4Y4_ASPOR</name>
<dbReference type="InterPro" id="IPR007817">
    <property type="entry name" value="Isocyanide_synthase_DIT1"/>
</dbReference>
<accession>Q2U4Y4</accession>
<dbReference type="GeneID" id="5996600"/>
<dbReference type="Pfam" id="PF05141">
    <property type="entry name" value="DIT1_PvcA"/>
    <property type="match status" value="1"/>
</dbReference>
<dbReference type="PANTHER" id="PTHR37285:SF5">
    <property type="entry name" value="SPORE WALL MATURATION PROTEIN DIT1"/>
    <property type="match status" value="1"/>
</dbReference>
<dbReference type="KEGG" id="aor:AO090020000154"/>
<dbReference type="STRING" id="510516.Q2U4Y4"/>
<reference evidence="1 2" key="1">
    <citation type="journal article" date="2005" name="Nature">
        <title>Genome sequencing and analysis of Aspergillus oryzae.</title>
        <authorList>
            <person name="Machida M."/>
            <person name="Asai K."/>
            <person name="Sano M."/>
            <person name="Tanaka T."/>
            <person name="Kumagai T."/>
            <person name="Terai G."/>
            <person name="Kusumoto K."/>
            <person name="Arima T."/>
            <person name="Akita O."/>
            <person name="Kashiwagi Y."/>
            <person name="Abe K."/>
            <person name="Gomi K."/>
            <person name="Horiuchi H."/>
            <person name="Kitamoto K."/>
            <person name="Kobayashi T."/>
            <person name="Takeuchi M."/>
            <person name="Denning D.W."/>
            <person name="Galagan J.E."/>
            <person name="Nierman W.C."/>
            <person name="Yu J."/>
            <person name="Archer D.B."/>
            <person name="Bennett J.W."/>
            <person name="Bhatnagar D."/>
            <person name="Cleveland T.E."/>
            <person name="Fedorova N.D."/>
            <person name="Gotoh O."/>
            <person name="Horikawa H."/>
            <person name="Hosoyama A."/>
            <person name="Ichinomiya M."/>
            <person name="Igarashi R."/>
            <person name="Iwashita K."/>
            <person name="Juvvadi P.R."/>
            <person name="Kato M."/>
            <person name="Kato Y."/>
            <person name="Kin T."/>
            <person name="Kokubun A."/>
            <person name="Maeda H."/>
            <person name="Maeyama N."/>
            <person name="Maruyama J."/>
            <person name="Nagasaki H."/>
            <person name="Nakajima T."/>
            <person name="Oda K."/>
            <person name="Okada K."/>
            <person name="Paulsen I."/>
            <person name="Sakamoto K."/>
            <person name="Sawano T."/>
            <person name="Takahashi M."/>
            <person name="Takase K."/>
            <person name="Terabayashi Y."/>
            <person name="Wortman J."/>
            <person name="Yamada O."/>
            <person name="Yamagata Y."/>
            <person name="Anazawa H."/>
            <person name="Hata Y."/>
            <person name="Koide Y."/>
            <person name="Komori T."/>
            <person name="Koyama Y."/>
            <person name="Minetoki T."/>
            <person name="Suharnan S."/>
            <person name="Tanaka A."/>
            <person name="Isono K."/>
            <person name="Kuhara S."/>
            <person name="Ogasawara N."/>
            <person name="Kikuchi H."/>
        </authorList>
    </citation>
    <scope>NUCLEOTIDE SEQUENCE [LARGE SCALE GENOMIC DNA]</scope>
    <source>
        <strain evidence="2">ATCC 42149 / RIB 40</strain>
    </source>
</reference>
<proteinExistence type="predicted"/>
<sequence length="139" mass="15146">MSATEVQVPFAPTSFSALSPVESIVFDAKALQKATEILNVIYRYRAPVPESVEDRSDEGTLKFLPLIYSRVKAHQAIQLILPAFPFKSPNRKNKVLGTLPDKGEETALSHLNGLCAAITDIYEPGAILTIASDGLVYND</sequence>